<keyword evidence="3" id="KW-0337">GPI-anchor biosynthesis</keyword>
<dbReference type="OrthoDB" id="17366at2759"/>
<comment type="pathway">
    <text evidence="2">Glycolipid biosynthesis; glycosylphosphatidylinositol-anchor biosynthesis.</text>
</comment>
<dbReference type="AlphaFoldDB" id="A0A3N2PLW7"/>
<dbReference type="EMBL" id="ML119061">
    <property type="protein sequence ID" value="ROT35508.1"/>
    <property type="molecule type" value="Genomic_DNA"/>
</dbReference>
<proteinExistence type="predicted"/>
<evidence type="ECO:0000256" key="5">
    <source>
        <dbReference type="ARBA" id="ARBA00022824"/>
    </source>
</evidence>
<evidence type="ECO:0000313" key="10">
    <source>
        <dbReference type="Proteomes" id="UP000272025"/>
    </source>
</evidence>
<evidence type="ECO:0000256" key="7">
    <source>
        <dbReference type="ARBA" id="ARBA00023136"/>
    </source>
</evidence>
<feature type="transmembrane region" description="Helical" evidence="8">
    <location>
        <begin position="69"/>
        <end position="91"/>
    </location>
</feature>
<evidence type="ECO:0000256" key="8">
    <source>
        <dbReference type="SAM" id="Phobius"/>
    </source>
</evidence>
<organism evidence="9 10">
    <name type="scientific">Sodiomyces alkalinus (strain CBS 110278 / VKM F-3762 / F11)</name>
    <name type="common">Alkaliphilic filamentous fungus</name>
    <dbReference type="NCBI Taxonomy" id="1314773"/>
    <lineage>
        <taxon>Eukaryota</taxon>
        <taxon>Fungi</taxon>
        <taxon>Dikarya</taxon>
        <taxon>Ascomycota</taxon>
        <taxon>Pezizomycotina</taxon>
        <taxon>Sordariomycetes</taxon>
        <taxon>Hypocreomycetidae</taxon>
        <taxon>Glomerellales</taxon>
        <taxon>Plectosphaerellaceae</taxon>
        <taxon>Sodiomyces</taxon>
    </lineage>
</organism>
<evidence type="ECO:0000313" key="9">
    <source>
        <dbReference type="EMBL" id="ROT35508.1"/>
    </source>
</evidence>
<keyword evidence="6 8" id="KW-1133">Transmembrane helix</keyword>
<accession>A0A3N2PLW7</accession>
<reference evidence="9 10" key="1">
    <citation type="journal article" date="2018" name="Mol. Ecol.">
        <title>The obligate alkalophilic soda-lake fungus Sodiomyces alkalinus has shifted to a protein diet.</title>
        <authorList>
            <person name="Grum-Grzhimaylo A.A."/>
            <person name="Falkoski D.L."/>
            <person name="van den Heuvel J."/>
            <person name="Valero-Jimenez C.A."/>
            <person name="Min B."/>
            <person name="Choi I.G."/>
            <person name="Lipzen A."/>
            <person name="Daum C.G."/>
            <person name="Aanen D.K."/>
            <person name="Tsang A."/>
            <person name="Henrissat B."/>
            <person name="Bilanenko E.N."/>
            <person name="de Vries R.P."/>
            <person name="van Kan J.A.L."/>
            <person name="Grigoriev I.V."/>
            <person name="Debets A.J.M."/>
        </authorList>
    </citation>
    <scope>NUCLEOTIDE SEQUENCE [LARGE SCALE GENOMIC DNA]</scope>
    <source>
        <strain evidence="9 10">F11</strain>
    </source>
</reference>
<evidence type="ECO:0000256" key="4">
    <source>
        <dbReference type="ARBA" id="ARBA00022692"/>
    </source>
</evidence>
<keyword evidence="4 8" id="KW-0812">Transmembrane</keyword>
<dbReference type="RefSeq" id="XP_028463314.1">
    <property type="nucleotide sequence ID" value="XM_028610791.1"/>
</dbReference>
<protein>
    <submittedName>
        <fullName evidence="9">Glycosylphosphatidylinositol anchor biosynthesis protein</fullName>
    </submittedName>
</protein>
<evidence type="ECO:0000256" key="6">
    <source>
        <dbReference type="ARBA" id="ARBA00022989"/>
    </source>
</evidence>
<dbReference type="GO" id="GO:0005789">
    <property type="term" value="C:endoplasmic reticulum membrane"/>
    <property type="evidence" value="ECO:0007669"/>
    <property type="project" value="UniProtKB-SubCell"/>
</dbReference>
<dbReference type="Pfam" id="PF06699">
    <property type="entry name" value="PIG-F"/>
    <property type="match status" value="1"/>
</dbReference>
<evidence type="ECO:0000256" key="3">
    <source>
        <dbReference type="ARBA" id="ARBA00022502"/>
    </source>
</evidence>
<feature type="transmembrane region" description="Helical" evidence="8">
    <location>
        <begin position="187"/>
        <end position="206"/>
    </location>
</feature>
<feature type="transmembrane region" description="Helical" evidence="8">
    <location>
        <begin position="39"/>
        <end position="57"/>
    </location>
</feature>
<dbReference type="GeneID" id="39579269"/>
<feature type="transmembrane region" description="Helical" evidence="8">
    <location>
        <begin position="149"/>
        <end position="166"/>
    </location>
</feature>
<dbReference type="InterPro" id="IPR009580">
    <property type="entry name" value="GPI_biosynthesis_protein_Pig-F"/>
</dbReference>
<gene>
    <name evidence="9" type="ORF">SODALDRAFT_328875</name>
</gene>
<feature type="transmembrane region" description="Helical" evidence="8">
    <location>
        <begin position="112"/>
        <end position="137"/>
    </location>
</feature>
<comment type="subcellular location">
    <subcellularLocation>
        <location evidence="1">Endoplasmic reticulum membrane</location>
        <topology evidence="1">Multi-pass membrane protein</topology>
    </subcellularLocation>
</comment>
<keyword evidence="10" id="KW-1185">Reference proteome</keyword>
<sequence>MAGPPSKPNPTQPAKGKDSHALLQPVLIHTTPVAQAGRYLHLLVLLGLFASQFSSLVEDPVRTLQNTLPLVAVIQVTYASACLPVAGSQATRAARKLRPGEKRKQEHMGPNPYVALFLSLVLTTLVTPAVHLAFVLFGAPFLTHIPQNLLLSAHLSLLALFPLFYAHGVDSGAWRAIGGAMAPFDETFGGCAGALLGAWLGAIPIPLDWDREWQKWPITIVCGLYAGYALGKVLGGSVLLGKRMVTNAVKED</sequence>
<evidence type="ECO:0000256" key="1">
    <source>
        <dbReference type="ARBA" id="ARBA00004477"/>
    </source>
</evidence>
<evidence type="ECO:0000256" key="2">
    <source>
        <dbReference type="ARBA" id="ARBA00004687"/>
    </source>
</evidence>
<name>A0A3N2PLW7_SODAK</name>
<dbReference type="STRING" id="1314773.A0A3N2PLW7"/>
<dbReference type="Proteomes" id="UP000272025">
    <property type="component" value="Unassembled WGS sequence"/>
</dbReference>
<feature type="transmembrane region" description="Helical" evidence="8">
    <location>
        <begin position="218"/>
        <end position="240"/>
    </location>
</feature>
<keyword evidence="7 8" id="KW-0472">Membrane</keyword>
<dbReference type="UniPathway" id="UPA00196"/>
<keyword evidence="5" id="KW-0256">Endoplasmic reticulum</keyword>
<dbReference type="GO" id="GO:0006506">
    <property type="term" value="P:GPI anchor biosynthetic process"/>
    <property type="evidence" value="ECO:0007669"/>
    <property type="project" value="UniProtKB-UniPathway"/>
</dbReference>